<feature type="region of interest" description="Disordered" evidence="1">
    <location>
        <begin position="573"/>
        <end position="598"/>
    </location>
</feature>
<sequence>MVSLRIDSLLSAFNGGYSANAKNTQSSTKTIHTSSGAKRDVYKQRNISRIDAQYTSAPALAQSDETNLAGCRDTDKNRYSNQSTTVAISPSPVRRPSARSCASLEHLPSYKANGTGASENRAKIYGVVAGGANECIAIDVDNKPALVAELEAVNNAKRDESGHKLSHLSNSPGPGYMKSPKPGQGRNKKTANQSRTPNQGKAKNRPPPIPKKRPLHLINKELGGDVEVQPLKGEAVRGVHDNDTTATTQRDYTQASQQVNPEGTCAKQPQDAVAQAPNQNLGSGNHGNQATRTCDDVEGECDSDEWVVVDQGNPTDHSIPSTASSNKDSTVSNNKDNTTSRNKDSGPWRQDMHTVPVVGGDDPDTLQLGRDSSARLPSKTTHAASVLKGAESQPGPRSCVNVSTSSHSHSYTSSSPCPSAGPVAQLTMRETKRCISERRRGMRFSLLLEGSDGACRGIEQVQAAALETLETPSGVCERVGQDVRTSSGVADGGRYSGVVPAKNGRTNTTGDVGLDSAAQQGAVNNCATKAIKREELVTVRSHDNQCAPPVLVSDASVSDTTACRTSYSEARVKNQAQSVGASKRPADSGPGVTGQLGRIKGASNRVNLISVHAAPVRDAGSLTATRVVSYTNATNTTRRRPPPPPPRRLANRNGSVQKLMCKFEPPTQSTTVTDSEASQDQPNPNPKPKPHPQPGQRIHTNEPTYGDGASGTNTASRQALGESGVSDGKKRAEAPGSGTLPPPLYPSLSPEVKRAEGTELPHTAPSEAQASVWVPVSAVQIRESTRAEGGGRRVGGKQGTPLALAPPRYSAAMTTDVHAESSDLIGVQHTDRAIPVVQRPAARIVAPNTGTDTSTHTVGAAGSGAKLTQAESTTRAFASENTTMSDGTVHSAGRNVDPPARTIGSGGDLWQRFQAQQQEEEQQRLIDAH</sequence>
<organism evidence="2 3">
    <name type="scientific">Sphaeroforma arctica JP610</name>
    <dbReference type="NCBI Taxonomy" id="667725"/>
    <lineage>
        <taxon>Eukaryota</taxon>
        <taxon>Ichthyosporea</taxon>
        <taxon>Ichthyophonida</taxon>
        <taxon>Sphaeroforma</taxon>
    </lineage>
</organism>
<feature type="compositionally biased region" description="Polar residues" evidence="1">
    <location>
        <begin position="244"/>
        <end position="261"/>
    </location>
</feature>
<proteinExistence type="predicted"/>
<feature type="region of interest" description="Disordered" evidence="1">
    <location>
        <begin position="883"/>
        <end position="908"/>
    </location>
</feature>
<feature type="region of interest" description="Disordered" evidence="1">
    <location>
        <begin position="228"/>
        <end position="295"/>
    </location>
</feature>
<evidence type="ECO:0000313" key="3">
    <source>
        <dbReference type="Proteomes" id="UP000054560"/>
    </source>
</evidence>
<feature type="region of interest" description="Disordered" evidence="1">
    <location>
        <begin position="784"/>
        <end position="803"/>
    </location>
</feature>
<feature type="compositionally biased region" description="Basic and acidic residues" evidence="1">
    <location>
        <begin position="234"/>
        <end position="243"/>
    </location>
</feature>
<dbReference type="Proteomes" id="UP000054560">
    <property type="component" value="Unassembled WGS sequence"/>
</dbReference>
<name>A0A0L0FL06_9EUKA</name>
<evidence type="ECO:0000256" key="1">
    <source>
        <dbReference type="SAM" id="MobiDB-lite"/>
    </source>
</evidence>
<reference evidence="2 3" key="1">
    <citation type="submission" date="2011-02" db="EMBL/GenBank/DDBJ databases">
        <title>The Genome Sequence of Sphaeroforma arctica JP610.</title>
        <authorList>
            <consortium name="The Broad Institute Genome Sequencing Platform"/>
            <person name="Russ C."/>
            <person name="Cuomo C."/>
            <person name="Young S.K."/>
            <person name="Zeng Q."/>
            <person name="Gargeya S."/>
            <person name="Alvarado L."/>
            <person name="Berlin A."/>
            <person name="Chapman S.B."/>
            <person name="Chen Z."/>
            <person name="Freedman E."/>
            <person name="Gellesch M."/>
            <person name="Goldberg J."/>
            <person name="Griggs A."/>
            <person name="Gujja S."/>
            <person name="Heilman E."/>
            <person name="Heiman D."/>
            <person name="Howarth C."/>
            <person name="Mehta T."/>
            <person name="Neiman D."/>
            <person name="Pearson M."/>
            <person name="Roberts A."/>
            <person name="Saif S."/>
            <person name="Shea T."/>
            <person name="Shenoy N."/>
            <person name="Sisk P."/>
            <person name="Stolte C."/>
            <person name="Sykes S."/>
            <person name="White J."/>
            <person name="Yandava C."/>
            <person name="Burger G."/>
            <person name="Gray M.W."/>
            <person name="Holland P.W.H."/>
            <person name="King N."/>
            <person name="Lang F.B.F."/>
            <person name="Roger A.J."/>
            <person name="Ruiz-Trillo I."/>
            <person name="Haas B."/>
            <person name="Nusbaum C."/>
            <person name="Birren B."/>
        </authorList>
    </citation>
    <scope>NUCLEOTIDE SEQUENCE [LARGE SCALE GENOMIC DNA]</scope>
    <source>
        <strain evidence="2 3">JP610</strain>
    </source>
</reference>
<feature type="non-terminal residue" evidence="2">
    <location>
        <position position="929"/>
    </location>
</feature>
<dbReference type="GeneID" id="25910571"/>
<gene>
    <name evidence="2" type="ORF">SARC_10067</name>
</gene>
<dbReference type="RefSeq" id="XP_014151371.1">
    <property type="nucleotide sequence ID" value="XM_014295896.1"/>
</dbReference>
<feature type="region of interest" description="Disordered" evidence="1">
    <location>
        <begin position="629"/>
        <end position="652"/>
    </location>
</feature>
<feature type="compositionally biased region" description="Polar residues" evidence="1">
    <location>
        <begin position="276"/>
        <end position="292"/>
    </location>
</feature>
<keyword evidence="3" id="KW-1185">Reference proteome</keyword>
<feature type="region of interest" description="Disordered" evidence="1">
    <location>
        <begin position="308"/>
        <end position="422"/>
    </location>
</feature>
<feature type="compositionally biased region" description="Low complexity" evidence="1">
    <location>
        <begin position="398"/>
        <end position="418"/>
    </location>
</feature>
<dbReference type="AlphaFoldDB" id="A0A0L0FL06"/>
<dbReference type="EMBL" id="KQ242722">
    <property type="protein sequence ID" value="KNC77469.1"/>
    <property type="molecule type" value="Genomic_DNA"/>
</dbReference>
<feature type="compositionally biased region" description="Polar residues" evidence="1">
    <location>
        <begin position="190"/>
        <end position="201"/>
    </location>
</feature>
<feature type="compositionally biased region" description="Basic and acidic residues" evidence="1">
    <location>
        <begin position="341"/>
        <end position="352"/>
    </location>
</feature>
<feature type="compositionally biased region" description="Pro residues" evidence="1">
    <location>
        <begin position="683"/>
        <end position="693"/>
    </location>
</feature>
<feature type="region of interest" description="Disordered" evidence="1">
    <location>
        <begin position="158"/>
        <end position="215"/>
    </location>
</feature>
<feature type="compositionally biased region" description="Polar residues" evidence="1">
    <location>
        <begin position="666"/>
        <end position="680"/>
    </location>
</feature>
<feature type="region of interest" description="Disordered" evidence="1">
    <location>
        <begin position="666"/>
        <end position="771"/>
    </location>
</feature>
<feature type="region of interest" description="Disordered" evidence="1">
    <location>
        <begin position="486"/>
        <end position="506"/>
    </location>
</feature>
<evidence type="ECO:0000313" key="2">
    <source>
        <dbReference type="EMBL" id="KNC77469.1"/>
    </source>
</evidence>
<feature type="compositionally biased region" description="Polar residues" evidence="1">
    <location>
        <begin position="312"/>
        <end position="340"/>
    </location>
</feature>
<accession>A0A0L0FL06</accession>
<protein>
    <submittedName>
        <fullName evidence="2">Uncharacterized protein</fullName>
    </submittedName>
</protein>